<evidence type="ECO:0000313" key="13">
    <source>
        <dbReference type="Proteomes" id="UP000076408"/>
    </source>
</evidence>
<keyword evidence="13" id="KW-1185">Reference proteome</keyword>
<dbReference type="OMA" id="NSIPRGW"/>
<dbReference type="Pfam" id="PF00089">
    <property type="entry name" value="Trypsin"/>
    <property type="match status" value="4"/>
</dbReference>
<dbReference type="SUPFAM" id="SSF50494">
    <property type="entry name" value="Trypsin-like serine proteases"/>
    <property type="match status" value="4"/>
</dbReference>
<dbReference type="STRING" id="30069.A0A182YKD6"/>
<dbReference type="VEuPathDB" id="VectorBase:ASTEI20_031788"/>
<reference evidence="12" key="2">
    <citation type="submission" date="2020-05" db="UniProtKB">
        <authorList>
            <consortium name="EnsemblMetazoa"/>
        </authorList>
    </citation>
    <scope>IDENTIFICATION</scope>
    <source>
        <strain evidence="12">Indian</strain>
    </source>
</reference>
<dbReference type="InterPro" id="IPR018114">
    <property type="entry name" value="TRYPSIN_HIS"/>
</dbReference>
<evidence type="ECO:0000256" key="7">
    <source>
        <dbReference type="ARBA" id="ARBA00022825"/>
    </source>
</evidence>
<dbReference type="PROSITE" id="PS00135">
    <property type="entry name" value="TRYPSIN_SER"/>
    <property type="match status" value="2"/>
</dbReference>
<evidence type="ECO:0000313" key="12">
    <source>
        <dbReference type="EnsemblMetazoa" id="ASTEI08922-PA"/>
    </source>
</evidence>
<dbReference type="VEuPathDB" id="VectorBase:ASTE000236"/>
<proteinExistence type="inferred from homology"/>
<keyword evidence="6" id="KW-0378">Hydrolase</keyword>
<comment type="similarity">
    <text evidence="11">Belongs to the peptidase S1 family. CLIP subfamily.</text>
</comment>
<evidence type="ECO:0000256" key="1">
    <source>
        <dbReference type="ARBA" id="ARBA00004613"/>
    </source>
</evidence>
<keyword evidence="3" id="KW-0399">Innate immunity</keyword>
<dbReference type="VEuPathDB" id="VectorBase:ASTE009036"/>
<evidence type="ECO:0000256" key="5">
    <source>
        <dbReference type="ARBA" id="ARBA00022729"/>
    </source>
</evidence>
<dbReference type="GO" id="GO:0045087">
    <property type="term" value="P:innate immune response"/>
    <property type="evidence" value="ECO:0007669"/>
    <property type="project" value="UniProtKB-KW"/>
</dbReference>
<dbReference type="SMART" id="SM00020">
    <property type="entry name" value="Tryp_SPc"/>
    <property type="match status" value="3"/>
</dbReference>
<dbReference type="PANTHER" id="PTHR24256">
    <property type="entry name" value="TRYPTASE-RELATED"/>
    <property type="match status" value="1"/>
</dbReference>
<evidence type="ECO:0000256" key="9">
    <source>
        <dbReference type="ARBA" id="ARBA00023157"/>
    </source>
</evidence>
<evidence type="ECO:0000256" key="11">
    <source>
        <dbReference type="ARBA" id="ARBA00024195"/>
    </source>
</evidence>
<dbReference type="Gene3D" id="2.40.10.10">
    <property type="entry name" value="Trypsin-like serine proteases"/>
    <property type="match status" value="6"/>
</dbReference>
<organism evidence="12 13">
    <name type="scientific">Anopheles stephensi</name>
    <name type="common">Indo-Pakistan malaria mosquito</name>
    <dbReference type="NCBI Taxonomy" id="30069"/>
    <lineage>
        <taxon>Eukaryota</taxon>
        <taxon>Metazoa</taxon>
        <taxon>Ecdysozoa</taxon>
        <taxon>Arthropoda</taxon>
        <taxon>Hexapoda</taxon>
        <taxon>Insecta</taxon>
        <taxon>Pterygota</taxon>
        <taxon>Neoptera</taxon>
        <taxon>Endopterygota</taxon>
        <taxon>Diptera</taxon>
        <taxon>Nematocera</taxon>
        <taxon>Culicoidea</taxon>
        <taxon>Culicidae</taxon>
        <taxon>Anophelinae</taxon>
        <taxon>Anopheles</taxon>
    </lineage>
</organism>
<keyword evidence="7" id="KW-0720">Serine protease</keyword>
<keyword evidence="9" id="KW-1015">Disulfide bond</keyword>
<dbReference type="VEuPathDB" id="VectorBase:ASTE009034"/>
<dbReference type="Gene3D" id="3.30.1640.30">
    <property type="match status" value="3"/>
</dbReference>
<dbReference type="InterPro" id="IPR051487">
    <property type="entry name" value="Ser/Thr_Proteases_Immune/Dev"/>
</dbReference>
<dbReference type="Pfam" id="PF12032">
    <property type="entry name" value="CLIP"/>
    <property type="match status" value="3"/>
</dbReference>
<dbReference type="EnsemblMetazoa" id="ASTEI08922-RA">
    <property type="protein sequence ID" value="ASTEI08922-PA"/>
    <property type="gene ID" value="ASTEI08922"/>
</dbReference>
<dbReference type="InterPro" id="IPR033116">
    <property type="entry name" value="TRYPSIN_SER"/>
</dbReference>
<dbReference type="FunFam" id="2.40.10.10:FF:000440">
    <property type="match status" value="2"/>
</dbReference>
<dbReference type="Proteomes" id="UP000076408">
    <property type="component" value="Unassembled WGS sequence"/>
</dbReference>
<dbReference type="PROSITE" id="PS00134">
    <property type="entry name" value="TRYPSIN_HIS"/>
    <property type="match status" value="2"/>
</dbReference>
<keyword evidence="4" id="KW-0645">Protease</keyword>
<comment type="subcellular location">
    <subcellularLocation>
        <location evidence="1">Secreted</location>
    </subcellularLocation>
</comment>
<evidence type="ECO:0000256" key="8">
    <source>
        <dbReference type="ARBA" id="ARBA00022859"/>
    </source>
</evidence>
<dbReference type="PROSITE" id="PS51888">
    <property type="entry name" value="CLIP"/>
    <property type="match status" value="3"/>
</dbReference>
<dbReference type="AlphaFoldDB" id="A0A182YKD6"/>
<dbReference type="FunFam" id="2.40.10.10:FF:000028">
    <property type="entry name" value="Serine protease easter"/>
    <property type="match status" value="4"/>
</dbReference>
<dbReference type="InterPro" id="IPR022700">
    <property type="entry name" value="CLIP"/>
</dbReference>
<keyword evidence="8" id="KW-0391">Immunity</keyword>
<dbReference type="GO" id="GO:0005576">
    <property type="term" value="C:extracellular region"/>
    <property type="evidence" value="ECO:0007669"/>
    <property type="project" value="UniProtKB-SubCell"/>
</dbReference>
<dbReference type="CDD" id="cd00190">
    <property type="entry name" value="Tryp_SPc"/>
    <property type="match status" value="2"/>
</dbReference>
<dbReference type="PROSITE" id="PS50240">
    <property type="entry name" value="TRYPSIN_DOM"/>
    <property type="match status" value="3"/>
</dbReference>
<dbReference type="InterPro" id="IPR001254">
    <property type="entry name" value="Trypsin_dom"/>
</dbReference>
<dbReference type="PRINTS" id="PR00722">
    <property type="entry name" value="CHYMOTRYPSIN"/>
</dbReference>
<dbReference type="SMART" id="SM00680">
    <property type="entry name" value="CLIP"/>
    <property type="match status" value="3"/>
</dbReference>
<dbReference type="InterPro" id="IPR043504">
    <property type="entry name" value="Peptidase_S1_PA_chymotrypsin"/>
</dbReference>
<dbReference type="VEuPathDB" id="VectorBase:ASTEI20_044530"/>
<evidence type="ECO:0000256" key="6">
    <source>
        <dbReference type="ARBA" id="ARBA00022801"/>
    </source>
</evidence>
<dbReference type="VEuPathDB" id="VectorBase:ASTEI08922"/>
<dbReference type="InterPro" id="IPR009003">
    <property type="entry name" value="Peptidase_S1_PA"/>
</dbReference>
<keyword evidence="5" id="KW-0732">Signal</keyword>
<dbReference type="GO" id="GO:0004252">
    <property type="term" value="F:serine-type endopeptidase activity"/>
    <property type="evidence" value="ECO:0007669"/>
    <property type="project" value="InterPro"/>
</dbReference>
<sequence length="1137" mass="125243">MTGERVMGLLIVALFAAVGQSVTALELGQDCVNPVGQPGKCVLFRECQPLITIYNKPINTPDDTQFLTESRCGVFERKTLVCCAGVKDSGKTSLPEPPHCGIQLSDRVIGGQPTKIDEFPWTALIEYQKPDGRFGFHCGGSIINERYIVTAAHCINSIPRGWKVHRVRLGEWDLNSSNDCEDDFCSSAPINLDIEKIIVHTGYDTRDKSHHNDIALIRFNREIHYSETVRPICLPLSASIRNRKHAGLSSYAAGWGKTETASASTKKLKVELNVVDLKDCAPVYQRSGISLDSTQMCAGGARLKDTCSGDSGGPLMRQFTGSWYLIGVVSFGPQKCGTAGVPGVYTNTAERLTLHSFPMLLELGESCLNPVGKQGTCVLFRDCQPLIDIYNKPVSTPDDIQFLTASRCGMLQRKTLVSELACLYLVNYELLQLHCACAVCCPASSKKAPLPESPHCGIQVVDRLIGGQSTEIDEFPWTALIEYQKPDGTFDFHCGGSLINERYIVTAAHCINSIPRGWKVHRLRLGEWDLSTAQDCQDGYCSNAPIDLDIEEIIIHSNYDSKDQSNTNDIALIRFTRPVQYTETVRPICLPWTASLRSRDHVGQPSWAAGWGKTETAVASEKKLKVALNVTSLKDCAPIFGRGGILLKSTHMCAGGVRGKDTCSGDSGGPLMRQLTGAWYLIGVVSFGPQKCGTAGIPGVYTNVADYVCCADKSTLLPEPPNCGIQRSDRVSRNQTAKIEEFPWMALLMISFLDIAKYFHCKGSLINKRNVLTTARCITLLPPGWKVCITGTPFKSFVSHRYHVRLGEWHQGIDIEYGRCNNAPIDVGIEEIIVPNDRRCNNASVDVGIEKIIVHNGYSPEDTNRHNDIALIRLARRIEYSGSIRPICLPLGHSSQHREDAITYSAGWKVQFALICSSTVRPNDMCCGHLGGILMQQRCGSWYMYGIASHMYSGENDGENLGKFCVNPVGEPGKCVPTFECEVLLHVVGQAEISRSNRMFLAKSFCGKHKTRSLVCCAGPPPDAHLNLPLPPYCGVQHQSRLYGGQLTQLEDFPWTALIEYAKPDGSYGYHCGGTLINQDHIVTAAHCVSSLPDGWKVNRVRLGEWDLSTELDCEHEVCNEPVVDMKIAKAHCTRWV</sequence>
<evidence type="ECO:0000256" key="3">
    <source>
        <dbReference type="ARBA" id="ARBA00022588"/>
    </source>
</evidence>
<protein>
    <submittedName>
        <fullName evidence="12">Uncharacterized protein</fullName>
    </submittedName>
</protein>
<keyword evidence="10" id="KW-0325">Glycoprotein</keyword>
<dbReference type="VEuPathDB" id="VectorBase:ASTEI20_042735"/>
<evidence type="ECO:0000256" key="4">
    <source>
        <dbReference type="ARBA" id="ARBA00022670"/>
    </source>
</evidence>
<name>A0A182YKD6_ANOST</name>
<accession>A0A182YKD6</accession>
<dbReference type="GO" id="GO:0006508">
    <property type="term" value="P:proteolysis"/>
    <property type="evidence" value="ECO:0007669"/>
    <property type="project" value="UniProtKB-KW"/>
</dbReference>
<evidence type="ECO:0000256" key="2">
    <source>
        <dbReference type="ARBA" id="ARBA00022525"/>
    </source>
</evidence>
<keyword evidence="2" id="KW-0964">Secreted</keyword>
<reference evidence="13" key="1">
    <citation type="journal article" date="2014" name="Genome Biol.">
        <title>Genome analysis of a major urban malaria vector mosquito, Anopheles stephensi.</title>
        <authorList>
            <person name="Jiang X."/>
            <person name="Peery A."/>
            <person name="Hall A.B."/>
            <person name="Sharma A."/>
            <person name="Chen X.G."/>
            <person name="Waterhouse R.M."/>
            <person name="Komissarov A."/>
            <person name="Riehle M.M."/>
            <person name="Shouche Y."/>
            <person name="Sharakhova M.V."/>
            <person name="Lawson D."/>
            <person name="Pakpour N."/>
            <person name="Arensburger P."/>
            <person name="Davidson V.L."/>
            <person name="Eiglmeier K."/>
            <person name="Emrich S."/>
            <person name="George P."/>
            <person name="Kennedy R.C."/>
            <person name="Mane S.P."/>
            <person name="Maslen G."/>
            <person name="Oringanje C."/>
            <person name="Qi Y."/>
            <person name="Settlage R."/>
            <person name="Tojo M."/>
            <person name="Tubio J.M."/>
            <person name="Unger M.F."/>
            <person name="Wang B."/>
            <person name="Vernick K.D."/>
            <person name="Ribeiro J.M."/>
            <person name="James A.A."/>
            <person name="Michel K."/>
            <person name="Riehle M.A."/>
            <person name="Luckhart S."/>
            <person name="Sharakhov I.V."/>
            <person name="Tu Z."/>
        </authorList>
    </citation>
    <scope>NUCLEOTIDE SEQUENCE [LARGE SCALE GENOMIC DNA]</scope>
    <source>
        <strain evidence="13">Indian</strain>
    </source>
</reference>
<dbReference type="InterPro" id="IPR038565">
    <property type="entry name" value="CLIP_sf"/>
</dbReference>
<evidence type="ECO:0000256" key="10">
    <source>
        <dbReference type="ARBA" id="ARBA00023180"/>
    </source>
</evidence>
<dbReference type="InterPro" id="IPR001314">
    <property type="entry name" value="Peptidase_S1A"/>
</dbReference>